<dbReference type="CDD" id="cd06170">
    <property type="entry name" value="LuxR_C_like"/>
    <property type="match status" value="1"/>
</dbReference>
<dbReference type="InterPro" id="IPR039420">
    <property type="entry name" value="WalR-like"/>
</dbReference>
<evidence type="ECO:0000259" key="7">
    <source>
        <dbReference type="PROSITE" id="PS50110"/>
    </source>
</evidence>
<dbReference type="InterPro" id="IPR058245">
    <property type="entry name" value="NreC/VraR/RcsB-like_REC"/>
</dbReference>
<feature type="domain" description="Response regulatory" evidence="7">
    <location>
        <begin position="3"/>
        <end position="120"/>
    </location>
</feature>
<dbReference type="Pfam" id="PF00072">
    <property type="entry name" value="Response_reg"/>
    <property type="match status" value="1"/>
</dbReference>
<dbReference type="STRING" id="742743.HMPREF9453_00382"/>
<dbReference type="SMART" id="SM00448">
    <property type="entry name" value="REC"/>
    <property type="match status" value="1"/>
</dbReference>
<dbReference type="PATRIC" id="fig|742743.3.peg.393"/>
<dbReference type="Gene3D" id="3.40.50.2300">
    <property type="match status" value="1"/>
</dbReference>
<dbReference type="Pfam" id="PF00196">
    <property type="entry name" value="GerE"/>
    <property type="match status" value="1"/>
</dbReference>
<proteinExistence type="predicted"/>
<dbReference type="PROSITE" id="PS50110">
    <property type="entry name" value="RESPONSE_REGULATORY"/>
    <property type="match status" value="1"/>
</dbReference>
<dbReference type="AlphaFoldDB" id="H1CYE4"/>
<organism evidence="8 9">
    <name type="scientific">Dialister succinatiphilus YIT 11850</name>
    <dbReference type="NCBI Taxonomy" id="742743"/>
    <lineage>
        <taxon>Bacteria</taxon>
        <taxon>Bacillati</taxon>
        <taxon>Bacillota</taxon>
        <taxon>Negativicutes</taxon>
        <taxon>Veillonellales</taxon>
        <taxon>Veillonellaceae</taxon>
        <taxon>Dialister</taxon>
    </lineage>
</organism>
<dbReference type="EMBL" id="ADLT01000011">
    <property type="protein sequence ID" value="EHO63707.1"/>
    <property type="molecule type" value="Genomic_DNA"/>
</dbReference>
<evidence type="ECO:0000256" key="5">
    <source>
        <dbReference type="PROSITE-ProRule" id="PRU00169"/>
    </source>
</evidence>
<keyword evidence="9" id="KW-1185">Reference proteome</keyword>
<evidence type="ECO:0000256" key="3">
    <source>
        <dbReference type="ARBA" id="ARBA00023125"/>
    </source>
</evidence>
<keyword evidence="3" id="KW-0238">DNA-binding</keyword>
<evidence type="ECO:0000256" key="1">
    <source>
        <dbReference type="ARBA" id="ARBA00022553"/>
    </source>
</evidence>
<evidence type="ECO:0000259" key="6">
    <source>
        <dbReference type="PROSITE" id="PS50043"/>
    </source>
</evidence>
<dbReference type="Gene3D" id="1.10.10.10">
    <property type="entry name" value="Winged helix-like DNA-binding domain superfamily/Winged helix DNA-binding domain"/>
    <property type="match status" value="1"/>
</dbReference>
<feature type="modified residue" description="4-aspartylphosphate" evidence="5">
    <location>
        <position position="54"/>
    </location>
</feature>
<dbReference type="GO" id="GO:0003677">
    <property type="term" value="F:DNA binding"/>
    <property type="evidence" value="ECO:0007669"/>
    <property type="project" value="UniProtKB-KW"/>
</dbReference>
<dbReference type="InterPro" id="IPR011006">
    <property type="entry name" value="CheY-like_superfamily"/>
</dbReference>
<comment type="caution">
    <text evidence="8">The sequence shown here is derived from an EMBL/GenBank/DDBJ whole genome shotgun (WGS) entry which is preliminary data.</text>
</comment>
<dbReference type="RefSeq" id="WP_008858888.1">
    <property type="nucleotide sequence ID" value="NZ_JH591187.1"/>
</dbReference>
<protein>
    <recommendedName>
        <fullName evidence="10">Response regulatory domain-containing protein</fullName>
    </recommendedName>
</protein>
<dbReference type="InterPro" id="IPR016032">
    <property type="entry name" value="Sig_transdc_resp-reg_C-effctor"/>
</dbReference>
<dbReference type="GO" id="GO:0000160">
    <property type="term" value="P:phosphorelay signal transduction system"/>
    <property type="evidence" value="ECO:0007669"/>
    <property type="project" value="InterPro"/>
</dbReference>
<dbReference type="HOGENOM" id="CLU_000445_90_10_9"/>
<dbReference type="GO" id="GO:0006355">
    <property type="term" value="P:regulation of DNA-templated transcription"/>
    <property type="evidence" value="ECO:0007669"/>
    <property type="project" value="InterPro"/>
</dbReference>
<dbReference type="InterPro" id="IPR001789">
    <property type="entry name" value="Sig_transdc_resp-reg_receiver"/>
</dbReference>
<dbReference type="PRINTS" id="PR00038">
    <property type="entry name" value="HTHLUXR"/>
</dbReference>
<dbReference type="SUPFAM" id="SSF52172">
    <property type="entry name" value="CheY-like"/>
    <property type="match status" value="1"/>
</dbReference>
<keyword evidence="2" id="KW-0805">Transcription regulation</keyword>
<gene>
    <name evidence="8" type="ORF">HMPREF9453_00382</name>
</gene>
<dbReference type="CDD" id="cd17535">
    <property type="entry name" value="REC_NarL-like"/>
    <property type="match status" value="1"/>
</dbReference>
<evidence type="ECO:0000256" key="2">
    <source>
        <dbReference type="ARBA" id="ARBA00023015"/>
    </source>
</evidence>
<dbReference type="SUPFAM" id="SSF46894">
    <property type="entry name" value="C-terminal effector domain of the bipartite response regulators"/>
    <property type="match status" value="1"/>
</dbReference>
<evidence type="ECO:0000313" key="8">
    <source>
        <dbReference type="EMBL" id="EHO63707.1"/>
    </source>
</evidence>
<keyword evidence="4" id="KW-0804">Transcription</keyword>
<evidence type="ECO:0008006" key="10">
    <source>
        <dbReference type="Google" id="ProtNLM"/>
    </source>
</evidence>
<evidence type="ECO:0000256" key="4">
    <source>
        <dbReference type="ARBA" id="ARBA00023163"/>
    </source>
</evidence>
<dbReference type="PANTHER" id="PTHR43214">
    <property type="entry name" value="TWO-COMPONENT RESPONSE REGULATOR"/>
    <property type="match status" value="1"/>
</dbReference>
<accession>H1CYE4</accession>
<dbReference type="InterPro" id="IPR000792">
    <property type="entry name" value="Tscrpt_reg_LuxR_C"/>
</dbReference>
<evidence type="ECO:0000313" key="9">
    <source>
        <dbReference type="Proteomes" id="UP000003277"/>
    </source>
</evidence>
<sequence length="207" mass="23345">MIRVMIVDDQRILLEGLLHLFEKTGKIEVVKILQLSEVAEVAAQVLQPDIILMDICMEGRTSGIEVTRRIKKALPRQKIIIMTGFADVHFVEMAREAGADSFIYKESSAADFVDTMERTLKGEHLFPDVKERTTFGLHHARLTKRELDILRLVCRNKSYQEIADTLHISRSTVSFHVSNMLAKTGHKNLVGLAVEAAEKGYVANTDK</sequence>
<reference evidence="8 9" key="1">
    <citation type="submission" date="2011-11" db="EMBL/GenBank/DDBJ databases">
        <title>The Genome Sequence of Dialister succinatiphilus YIT 11850.</title>
        <authorList>
            <consortium name="The Broad Institute Genome Sequencing Platform"/>
            <person name="Earl A."/>
            <person name="Ward D."/>
            <person name="Feldgarden M."/>
            <person name="Gevers D."/>
            <person name="Morotomi M."/>
            <person name="Young S.K."/>
            <person name="Zeng Q."/>
            <person name="Gargeya S."/>
            <person name="Fitzgerald M."/>
            <person name="Haas B."/>
            <person name="Abouelleil A."/>
            <person name="Alvarado L."/>
            <person name="Arachchi H.M."/>
            <person name="Berlin A."/>
            <person name="Brown A."/>
            <person name="Chapman S.B."/>
            <person name="Dunbar C."/>
            <person name="Gearin G."/>
            <person name="Goldberg J."/>
            <person name="Griggs A."/>
            <person name="Gujja S."/>
            <person name="Heiman D."/>
            <person name="Howarth C."/>
            <person name="Lui A."/>
            <person name="MacDonald P.J.P."/>
            <person name="Montmayeur A."/>
            <person name="Murphy C."/>
            <person name="Neiman D."/>
            <person name="Pearson M."/>
            <person name="Priest M."/>
            <person name="Roberts A."/>
            <person name="Saif S."/>
            <person name="Shea T."/>
            <person name="Sisk P."/>
            <person name="Stolte C."/>
            <person name="Sykes S."/>
            <person name="Wortman J."/>
            <person name="Nusbaum C."/>
            <person name="Birren B."/>
        </authorList>
    </citation>
    <scope>NUCLEOTIDE SEQUENCE [LARGE SCALE GENOMIC DNA]</scope>
    <source>
        <strain evidence="8 9">YIT 11850</strain>
    </source>
</reference>
<dbReference type="eggNOG" id="COG2197">
    <property type="taxonomic scope" value="Bacteria"/>
</dbReference>
<dbReference type="InterPro" id="IPR036388">
    <property type="entry name" value="WH-like_DNA-bd_sf"/>
</dbReference>
<dbReference type="SMART" id="SM00421">
    <property type="entry name" value="HTH_LUXR"/>
    <property type="match status" value="1"/>
</dbReference>
<keyword evidence="1 5" id="KW-0597">Phosphoprotein</keyword>
<dbReference type="Proteomes" id="UP000003277">
    <property type="component" value="Unassembled WGS sequence"/>
</dbReference>
<name>H1CYE4_9FIRM</name>
<dbReference type="PROSITE" id="PS50043">
    <property type="entry name" value="HTH_LUXR_2"/>
    <property type="match status" value="1"/>
</dbReference>
<feature type="domain" description="HTH luxR-type" evidence="6">
    <location>
        <begin position="138"/>
        <end position="200"/>
    </location>
</feature>
<dbReference type="OrthoDB" id="9779069at2"/>